<gene>
    <name evidence="1" type="ORF">GALL_411680</name>
</gene>
<protein>
    <submittedName>
        <fullName evidence="1">Uncharacterized protein</fullName>
    </submittedName>
</protein>
<comment type="caution">
    <text evidence="1">The sequence shown here is derived from an EMBL/GenBank/DDBJ whole genome shotgun (WGS) entry which is preliminary data.</text>
</comment>
<organism evidence="1">
    <name type="scientific">mine drainage metagenome</name>
    <dbReference type="NCBI Taxonomy" id="410659"/>
    <lineage>
        <taxon>unclassified sequences</taxon>
        <taxon>metagenomes</taxon>
        <taxon>ecological metagenomes</taxon>
    </lineage>
</organism>
<reference evidence="1" key="1">
    <citation type="submission" date="2016-10" db="EMBL/GenBank/DDBJ databases">
        <title>Sequence of Gallionella enrichment culture.</title>
        <authorList>
            <person name="Poehlein A."/>
            <person name="Muehling M."/>
            <person name="Daniel R."/>
        </authorList>
    </citation>
    <scope>NUCLEOTIDE SEQUENCE</scope>
</reference>
<accession>A0A1J5Q094</accession>
<evidence type="ECO:0000313" key="1">
    <source>
        <dbReference type="EMBL" id="OIQ77145.1"/>
    </source>
</evidence>
<sequence length="175" mass="18598">MIARLCFGEFTFVHQGLDVRVIFRALKQATVAEDVDAAVAHMRPVAASLVGVEQGAGDGGMRLLFGGEGGEPNHAVAFLDDLLEQGVRVVGVGVIALEQLHCGEHDLVRRLASAALAAHAVGDDRQHATRNARMRHHAQLILLVGAIALVQAAGCIQPPARAGLVQNRFGQRRKP</sequence>
<proteinExistence type="predicted"/>
<dbReference type="EMBL" id="MLJW01001685">
    <property type="protein sequence ID" value="OIQ77145.1"/>
    <property type="molecule type" value="Genomic_DNA"/>
</dbReference>
<dbReference type="AlphaFoldDB" id="A0A1J5Q094"/>
<name>A0A1J5Q094_9ZZZZ</name>